<name>A0ABP8CSN8_9ACTN</name>
<protein>
    <recommendedName>
        <fullName evidence="3">DUF4192 domain-containing protein</fullName>
    </recommendedName>
</protein>
<dbReference type="EMBL" id="BAABAS010000035">
    <property type="protein sequence ID" value="GAA4242842.1"/>
    <property type="molecule type" value="Genomic_DNA"/>
</dbReference>
<evidence type="ECO:0000313" key="2">
    <source>
        <dbReference type="Proteomes" id="UP001501710"/>
    </source>
</evidence>
<dbReference type="Pfam" id="PF13830">
    <property type="entry name" value="DUF4192"/>
    <property type="match status" value="1"/>
</dbReference>
<comment type="caution">
    <text evidence="1">The sequence shown here is derived from an EMBL/GenBank/DDBJ whole genome shotgun (WGS) entry which is preliminary data.</text>
</comment>
<evidence type="ECO:0008006" key="3">
    <source>
        <dbReference type="Google" id="ProtNLM"/>
    </source>
</evidence>
<accession>A0ABP8CSN8</accession>
<proteinExistence type="predicted"/>
<organism evidence="1 2">
    <name type="scientific">Actinomadura meridiana</name>
    <dbReference type="NCBI Taxonomy" id="559626"/>
    <lineage>
        <taxon>Bacteria</taxon>
        <taxon>Bacillati</taxon>
        <taxon>Actinomycetota</taxon>
        <taxon>Actinomycetes</taxon>
        <taxon>Streptosporangiales</taxon>
        <taxon>Thermomonosporaceae</taxon>
        <taxon>Actinomadura</taxon>
    </lineage>
</organism>
<gene>
    <name evidence="1" type="ORF">GCM10022254_77420</name>
</gene>
<reference evidence="2" key="1">
    <citation type="journal article" date="2019" name="Int. J. Syst. Evol. Microbiol.">
        <title>The Global Catalogue of Microorganisms (GCM) 10K type strain sequencing project: providing services to taxonomists for standard genome sequencing and annotation.</title>
        <authorList>
            <consortium name="The Broad Institute Genomics Platform"/>
            <consortium name="The Broad Institute Genome Sequencing Center for Infectious Disease"/>
            <person name="Wu L."/>
            <person name="Ma J."/>
        </authorList>
    </citation>
    <scope>NUCLEOTIDE SEQUENCE [LARGE SCALE GENOMIC DNA]</scope>
    <source>
        <strain evidence="2">JCM 17440</strain>
    </source>
</reference>
<keyword evidence="2" id="KW-1185">Reference proteome</keyword>
<dbReference type="Proteomes" id="UP001501710">
    <property type="component" value="Unassembled WGS sequence"/>
</dbReference>
<dbReference type="InterPro" id="IPR025447">
    <property type="entry name" value="DUF4192"/>
</dbReference>
<evidence type="ECO:0000313" key="1">
    <source>
        <dbReference type="EMBL" id="GAA4242842.1"/>
    </source>
</evidence>
<sequence length="319" mass="34255">MIRTAEDAIAAVPYLLGFHPSRSLVVIGFESDTNGTCAIRLDLPSSDAADRVADLLSGNGFRRSLLLGYGPDDEVRDSVADLRPALVAAGVPASEAIRVADGRWWSLTCADDCCPAEGTPYDSATTLIAAQATFAGQVALADRSDLVRSLAPLDDPTRTSMREATIRAEQSPPPETRTEALDFITTTLHRARTGTSPTDDETARLGVLLTDMRLRDEAWVRIDGDAPSADIALWRDIVRRVEPPYVPAPASLLAYSAYIAGDGGLANIALERALDADPGYTMALLLRQVINTGIPPSKLRLRTTPAQLATDYNDHQQTT</sequence>